<evidence type="ECO:0000256" key="2">
    <source>
        <dbReference type="ARBA" id="ARBA00023043"/>
    </source>
</evidence>
<evidence type="ECO:0000256" key="4">
    <source>
        <dbReference type="SAM" id="MobiDB-lite"/>
    </source>
</evidence>
<dbReference type="Gene3D" id="1.25.40.20">
    <property type="entry name" value="Ankyrin repeat-containing domain"/>
    <property type="match status" value="1"/>
</dbReference>
<proteinExistence type="predicted"/>
<dbReference type="Proteomes" id="UP001530293">
    <property type="component" value="Unassembled WGS sequence"/>
</dbReference>
<keyword evidence="1" id="KW-0677">Repeat</keyword>
<dbReference type="PANTHER" id="PTHR24198">
    <property type="entry name" value="ANKYRIN REPEAT AND PROTEIN KINASE DOMAIN-CONTAINING PROTEIN"/>
    <property type="match status" value="1"/>
</dbReference>
<dbReference type="EMBL" id="JALLBG020000237">
    <property type="protein sequence ID" value="KAL3758183.1"/>
    <property type="molecule type" value="Genomic_DNA"/>
</dbReference>
<feature type="compositionally biased region" description="Polar residues" evidence="4">
    <location>
        <begin position="500"/>
        <end position="515"/>
    </location>
</feature>
<feature type="compositionally biased region" description="Basic residues" evidence="4">
    <location>
        <begin position="600"/>
        <end position="612"/>
    </location>
</feature>
<dbReference type="CDD" id="cd09917">
    <property type="entry name" value="F-box_SF"/>
    <property type="match status" value="1"/>
</dbReference>
<protein>
    <submittedName>
        <fullName evidence="5">Uncharacterized protein</fullName>
    </submittedName>
</protein>
<evidence type="ECO:0000256" key="3">
    <source>
        <dbReference type="PROSITE-ProRule" id="PRU00023"/>
    </source>
</evidence>
<evidence type="ECO:0000313" key="5">
    <source>
        <dbReference type="EMBL" id="KAL3758183.1"/>
    </source>
</evidence>
<feature type="compositionally biased region" description="Acidic residues" evidence="4">
    <location>
        <begin position="639"/>
        <end position="657"/>
    </location>
</feature>
<sequence>MVKMSHQNHRRDNEHEFLLEDSTSFKEDDSDSDTNENADDEHTRSSNSTTSCQDDYPVNILHKNHPSNLFLFDHNEEDDFPLLFGGNHGLESSATGVGEPGPGLVFPVGGMRRVSSCYFSIASAASSTNNNDYFSCVNGSSGGGVCLPGGGATMCINTNNNLNSTTTSSVHNINNMDDFLMHDILMNVFSYLDGRSLASFSETARRPNFECFYFLELQLQRALLVGDSHSYCGPSQENCEVDDYINTRVDGDNDASVQGDHWEENNTYGGLDNNDHHQPPDNGVIPSFEGSIAGTGVISRLAFMDRESARRIVQTYLDSNTSIHAMPLRHSLAYFRQVLLRYKHHPPFASTSTSSQSPTSFPHGNIPENMAKMALFFTFLGAAYMHHQGGDAMMPNIPGPSEVLNEENMEVLKNMMLKVGLAGGFLKAGKTMKEKAEQQHANVSATAASSSTNNDGLSSENNNDHDDNRGVDEIVEVRVEVNNENQADVIRDCHRRDRSIGTNERNVGDANSTVSLAKDAEPSSQQHRRSVSIGSLEDLSHMMPNASAIALRLYNAFANGNIARHRSLIQSNDRSTSEDPKVNEPFQVSIIENESEFSPKRRRRSKRSHKTMRPSEGDVEGNQSTSAIEGNMTSLLEEEAVDCSEDELTPSENEEELSEGKTSPSNAIPHIMEPPLSPSSVILHSTTTAEGENNPVVATSFFSFGGANQESMSSSPVEDGIVPTGCVGAYAHAVKTAATEVTRLVKKQHRANFERLSPEEQIELGVQFIDACTSDDKLHIVKEILQKQKKMDVDRFFIGPDDTETCALHAAAFNGAEQVLKFLCGGIDERDPNEDCGLADVNVKDANGWTALHFAAGANSVTSVRVLAEHGAKLTLEASNGYTPFHWAERLSNEEVAAELERLGADNRFVGRWMFGGLGGGISNGDDRRIPFVSFLANQFFAFGR</sequence>
<dbReference type="SUPFAM" id="SSF48403">
    <property type="entry name" value="Ankyrin repeat"/>
    <property type="match status" value="1"/>
</dbReference>
<dbReference type="Pfam" id="PF12796">
    <property type="entry name" value="Ank_2"/>
    <property type="match status" value="1"/>
</dbReference>
<accession>A0ABD3M5Q1</accession>
<dbReference type="AlphaFoldDB" id="A0ABD3M5Q1"/>
<feature type="repeat" description="ANK" evidence="3">
    <location>
        <begin position="880"/>
        <end position="912"/>
    </location>
</feature>
<evidence type="ECO:0000256" key="1">
    <source>
        <dbReference type="ARBA" id="ARBA00022737"/>
    </source>
</evidence>
<reference evidence="5 6" key="1">
    <citation type="submission" date="2024-10" db="EMBL/GenBank/DDBJ databases">
        <title>Updated reference genomes for cyclostephanoid diatoms.</title>
        <authorList>
            <person name="Roberts W.R."/>
            <person name="Alverson A.J."/>
        </authorList>
    </citation>
    <scope>NUCLEOTIDE SEQUENCE [LARGE SCALE GENOMIC DNA]</scope>
    <source>
        <strain evidence="5 6">AJA232-27</strain>
    </source>
</reference>
<gene>
    <name evidence="5" type="ORF">ACHAWU_004821</name>
</gene>
<comment type="caution">
    <text evidence="5">The sequence shown here is derived from an EMBL/GenBank/DDBJ whole genome shotgun (WGS) entry which is preliminary data.</text>
</comment>
<feature type="region of interest" description="Disordered" evidence="4">
    <location>
        <begin position="1"/>
        <end position="53"/>
    </location>
</feature>
<dbReference type="PROSITE" id="PS50088">
    <property type="entry name" value="ANK_REPEAT"/>
    <property type="match status" value="2"/>
</dbReference>
<dbReference type="InterPro" id="IPR002110">
    <property type="entry name" value="Ankyrin_rpt"/>
</dbReference>
<organism evidence="5 6">
    <name type="scientific">Discostella pseudostelligera</name>
    <dbReference type="NCBI Taxonomy" id="259834"/>
    <lineage>
        <taxon>Eukaryota</taxon>
        <taxon>Sar</taxon>
        <taxon>Stramenopiles</taxon>
        <taxon>Ochrophyta</taxon>
        <taxon>Bacillariophyta</taxon>
        <taxon>Coscinodiscophyceae</taxon>
        <taxon>Thalassiosirophycidae</taxon>
        <taxon>Stephanodiscales</taxon>
        <taxon>Stephanodiscaceae</taxon>
        <taxon>Discostella</taxon>
    </lineage>
</organism>
<feature type="region of interest" description="Disordered" evidence="4">
    <location>
        <begin position="500"/>
        <end position="531"/>
    </location>
</feature>
<keyword evidence="6" id="KW-1185">Reference proteome</keyword>
<feature type="region of interest" description="Disordered" evidence="4">
    <location>
        <begin position="571"/>
        <end position="626"/>
    </location>
</feature>
<keyword evidence="2 3" id="KW-0040">ANK repeat</keyword>
<dbReference type="PANTHER" id="PTHR24198:SF165">
    <property type="entry name" value="ANKYRIN REPEAT-CONTAINING PROTEIN-RELATED"/>
    <property type="match status" value="1"/>
</dbReference>
<feature type="compositionally biased region" description="Basic and acidic residues" evidence="4">
    <location>
        <begin position="10"/>
        <end position="27"/>
    </location>
</feature>
<dbReference type="SMART" id="SM00248">
    <property type="entry name" value="ANK"/>
    <property type="match status" value="4"/>
</dbReference>
<evidence type="ECO:0000313" key="6">
    <source>
        <dbReference type="Proteomes" id="UP001530293"/>
    </source>
</evidence>
<name>A0ABD3M5Q1_9STRA</name>
<feature type="region of interest" description="Disordered" evidence="4">
    <location>
        <begin position="436"/>
        <end position="469"/>
    </location>
</feature>
<feature type="region of interest" description="Disordered" evidence="4">
    <location>
        <begin position="639"/>
        <end position="670"/>
    </location>
</feature>
<feature type="repeat" description="ANK" evidence="3">
    <location>
        <begin position="847"/>
        <end position="879"/>
    </location>
</feature>
<dbReference type="InterPro" id="IPR036770">
    <property type="entry name" value="Ankyrin_rpt-contain_sf"/>
</dbReference>
<feature type="compositionally biased region" description="Acidic residues" evidence="4">
    <location>
        <begin position="28"/>
        <end position="39"/>
    </location>
</feature>
<dbReference type="PROSITE" id="PS50297">
    <property type="entry name" value="ANK_REP_REGION"/>
    <property type="match status" value="1"/>
</dbReference>
<feature type="compositionally biased region" description="Low complexity" evidence="4">
    <location>
        <begin position="441"/>
        <end position="454"/>
    </location>
</feature>